<evidence type="ECO:0000313" key="3">
    <source>
        <dbReference type="EMBL" id="KAL3318230.1"/>
    </source>
</evidence>
<evidence type="ECO:0000313" key="4">
    <source>
        <dbReference type="Proteomes" id="UP001626550"/>
    </source>
</evidence>
<dbReference type="InterPro" id="IPR040398">
    <property type="entry name" value="Not1"/>
</dbReference>
<dbReference type="EMBL" id="JBJKFK010000270">
    <property type="protein sequence ID" value="KAL3318230.1"/>
    <property type="molecule type" value="Genomic_DNA"/>
</dbReference>
<sequence>MAVCPTKTSYQGSKQHSSPGSEGRRRICFLLNNLTESNLEDHVLLVAELLPHQSIRWLSTLLLNRLKSESNLVQLYVDFVTNMCIHHRNFGRSIFNQLTQDIDSLLLQLSTDPSNENARKLKNMGAFLGRLTIARDIRLCIDLKILVFNAYRNNKNSLDYFLPFICEILKSVALSNTANSEVPWVKEILQVLKELYEITDRLPIQFEVELLFTSLKADLASTSPAFYLRHIQ</sequence>
<protein>
    <recommendedName>
        <fullName evidence="2">CCR4-NOT transcription complex subunit 1 CAF1-binding domain-containing protein</fullName>
    </recommendedName>
</protein>
<dbReference type="Proteomes" id="UP001626550">
    <property type="component" value="Unassembled WGS sequence"/>
</dbReference>
<proteinExistence type="predicted"/>
<reference evidence="3 4" key="1">
    <citation type="submission" date="2024-11" db="EMBL/GenBank/DDBJ databases">
        <title>Adaptive evolution of stress response genes in parasites aligns with host niche diversity.</title>
        <authorList>
            <person name="Hahn C."/>
            <person name="Resl P."/>
        </authorList>
    </citation>
    <scope>NUCLEOTIDE SEQUENCE [LARGE SCALE GENOMIC DNA]</scope>
    <source>
        <strain evidence="3">EGGRZ-B1_66</strain>
        <tissue evidence="3">Body</tissue>
    </source>
</reference>
<organism evidence="3 4">
    <name type="scientific">Cichlidogyrus casuarinus</name>
    <dbReference type="NCBI Taxonomy" id="1844966"/>
    <lineage>
        <taxon>Eukaryota</taxon>
        <taxon>Metazoa</taxon>
        <taxon>Spiralia</taxon>
        <taxon>Lophotrochozoa</taxon>
        <taxon>Platyhelminthes</taxon>
        <taxon>Monogenea</taxon>
        <taxon>Monopisthocotylea</taxon>
        <taxon>Dactylogyridea</taxon>
        <taxon>Ancyrocephalidae</taxon>
        <taxon>Cichlidogyrus</taxon>
    </lineage>
</organism>
<dbReference type="AlphaFoldDB" id="A0ABD2QFI9"/>
<keyword evidence="4" id="KW-1185">Reference proteome</keyword>
<dbReference type="Gene3D" id="1.25.40.180">
    <property type="match status" value="1"/>
</dbReference>
<name>A0ABD2QFI9_9PLAT</name>
<gene>
    <name evidence="3" type="ORF">Ciccas_003101</name>
</gene>
<evidence type="ECO:0000256" key="1">
    <source>
        <dbReference type="SAM" id="MobiDB-lite"/>
    </source>
</evidence>
<dbReference type="PANTHER" id="PTHR13162">
    <property type="entry name" value="CCR4-NOT TRANSCRIPTION COMPLEX"/>
    <property type="match status" value="1"/>
</dbReference>
<dbReference type="PANTHER" id="PTHR13162:SF8">
    <property type="entry name" value="CCR4-NOT TRANSCRIPTION COMPLEX SUBUNIT 1"/>
    <property type="match status" value="1"/>
</dbReference>
<dbReference type="Pfam" id="PF16415">
    <property type="entry name" value="CNOT1_CAF1_bind"/>
    <property type="match status" value="1"/>
</dbReference>
<dbReference type="InterPro" id="IPR032191">
    <property type="entry name" value="CNOT1_CAF1_bind"/>
</dbReference>
<feature type="domain" description="CCR4-NOT transcription complex subunit 1 CAF1-binding" evidence="2">
    <location>
        <begin position="18"/>
        <end position="229"/>
    </location>
</feature>
<accession>A0ABD2QFI9</accession>
<feature type="compositionally biased region" description="Polar residues" evidence="1">
    <location>
        <begin position="1"/>
        <end position="20"/>
    </location>
</feature>
<evidence type="ECO:0000259" key="2">
    <source>
        <dbReference type="Pfam" id="PF16415"/>
    </source>
</evidence>
<comment type="caution">
    <text evidence="3">The sequence shown here is derived from an EMBL/GenBank/DDBJ whole genome shotgun (WGS) entry which is preliminary data.</text>
</comment>
<feature type="region of interest" description="Disordered" evidence="1">
    <location>
        <begin position="1"/>
        <end position="22"/>
    </location>
</feature>